<dbReference type="EMBL" id="JAXCEI010000013">
    <property type="protein sequence ID" value="MFA1542574.1"/>
    <property type="molecule type" value="Genomic_DNA"/>
</dbReference>
<evidence type="ECO:0000259" key="2">
    <source>
        <dbReference type="Pfam" id="PF00485"/>
    </source>
</evidence>
<gene>
    <name evidence="3" type="ORF">SM611_26850</name>
</gene>
<dbReference type="SUPFAM" id="SSF52540">
    <property type="entry name" value="P-loop containing nucleoside triphosphate hydrolases"/>
    <property type="match status" value="1"/>
</dbReference>
<name>A0ABV4QKU8_9ACTN</name>
<dbReference type="Pfam" id="PF00485">
    <property type="entry name" value="PRK"/>
    <property type="match status" value="1"/>
</dbReference>
<evidence type="ECO:0000313" key="3">
    <source>
        <dbReference type="EMBL" id="MFA1542574.1"/>
    </source>
</evidence>
<dbReference type="Proteomes" id="UP001569963">
    <property type="component" value="Unassembled WGS sequence"/>
</dbReference>
<comment type="caution">
    <text evidence="3">The sequence shown here is derived from an EMBL/GenBank/DDBJ whole genome shotgun (WGS) entry which is preliminary data.</text>
</comment>
<dbReference type="InterPro" id="IPR027417">
    <property type="entry name" value="P-loop_NTPase"/>
</dbReference>
<dbReference type="InterPro" id="IPR006083">
    <property type="entry name" value="PRK/URK"/>
</dbReference>
<proteinExistence type="predicted"/>
<dbReference type="RefSeq" id="WP_371952880.1">
    <property type="nucleotide sequence ID" value="NZ_JAXCEI010000013.1"/>
</dbReference>
<sequence>MGVERAPVHHSVSTWRQPTPPPGTPQRHAVVERVAERVLRLGEGRLRVAIDGRTAAGKTSLGHELAERISAAGRPVLRASLDDFKRPWREAHLYDRTSGEGYYRNAFDYTAVTTLLLQPSGPRGSGQCALCGIDPLTQRDHSSNVVQAPPDAVLVVDGVFAFRPQINAYWDLRIWLEVDAEVSIQRGIARDRAREGTEAETLHRDRYLPAERLYMAEVDPARLAEVIIGNNEIDRPRILRI</sequence>
<keyword evidence="3" id="KW-0418">Kinase</keyword>
<evidence type="ECO:0000256" key="1">
    <source>
        <dbReference type="SAM" id="MobiDB-lite"/>
    </source>
</evidence>
<dbReference type="Gene3D" id="3.40.50.300">
    <property type="entry name" value="P-loop containing nucleotide triphosphate hydrolases"/>
    <property type="match status" value="1"/>
</dbReference>
<evidence type="ECO:0000313" key="4">
    <source>
        <dbReference type="Proteomes" id="UP001569963"/>
    </source>
</evidence>
<organism evidence="3 4">
    <name type="scientific">Actinomadura monticuli</name>
    <dbReference type="NCBI Taxonomy" id="3097367"/>
    <lineage>
        <taxon>Bacteria</taxon>
        <taxon>Bacillati</taxon>
        <taxon>Actinomycetota</taxon>
        <taxon>Actinomycetes</taxon>
        <taxon>Streptosporangiales</taxon>
        <taxon>Thermomonosporaceae</taxon>
        <taxon>Actinomadura</taxon>
    </lineage>
</organism>
<keyword evidence="4" id="KW-1185">Reference proteome</keyword>
<feature type="domain" description="Phosphoribulokinase/uridine kinase" evidence="2">
    <location>
        <begin position="150"/>
        <end position="203"/>
    </location>
</feature>
<reference evidence="3 4" key="1">
    <citation type="submission" date="2023-11" db="EMBL/GenBank/DDBJ databases">
        <title>Actinomadura monticuli sp. nov., isolated from volcanic ash.</title>
        <authorList>
            <person name="Lee S.D."/>
            <person name="Yang H."/>
            <person name="Kim I.S."/>
        </authorList>
    </citation>
    <scope>NUCLEOTIDE SEQUENCE [LARGE SCALE GENOMIC DNA]</scope>
    <source>
        <strain evidence="3 4">DLS-62</strain>
    </source>
</reference>
<dbReference type="GO" id="GO:0016301">
    <property type="term" value="F:kinase activity"/>
    <property type="evidence" value="ECO:0007669"/>
    <property type="project" value="UniProtKB-KW"/>
</dbReference>
<protein>
    <submittedName>
        <fullName evidence="3">Uridine kinase</fullName>
    </submittedName>
</protein>
<accession>A0ABV4QKU8</accession>
<feature type="region of interest" description="Disordered" evidence="1">
    <location>
        <begin position="1"/>
        <end position="26"/>
    </location>
</feature>
<keyword evidence="3" id="KW-0808">Transferase</keyword>